<evidence type="ECO:0000256" key="3">
    <source>
        <dbReference type="SAM" id="MobiDB-lite"/>
    </source>
</evidence>
<dbReference type="InterPro" id="IPR034228">
    <property type="entry name" value="Nop6_RRM"/>
</dbReference>
<evidence type="ECO:0000313" key="5">
    <source>
        <dbReference type="EMBL" id="KAG2208429.1"/>
    </source>
</evidence>
<keyword evidence="6" id="KW-1185">Reference proteome</keyword>
<feature type="domain" description="RRM" evidence="4">
    <location>
        <begin position="107"/>
        <end position="184"/>
    </location>
</feature>
<dbReference type="OrthoDB" id="439808at2759"/>
<dbReference type="PANTHER" id="PTHR23236">
    <property type="entry name" value="EUKARYOTIC TRANSLATION INITIATION FACTOR 4B/4H"/>
    <property type="match status" value="1"/>
</dbReference>
<feature type="compositionally biased region" description="Low complexity" evidence="3">
    <location>
        <begin position="58"/>
        <end position="68"/>
    </location>
</feature>
<feature type="compositionally biased region" description="Basic and acidic residues" evidence="3">
    <location>
        <begin position="1"/>
        <end position="18"/>
    </location>
</feature>
<feature type="compositionally biased region" description="Basic and acidic residues" evidence="3">
    <location>
        <begin position="190"/>
        <end position="219"/>
    </location>
</feature>
<dbReference type="GO" id="GO:0019843">
    <property type="term" value="F:rRNA binding"/>
    <property type="evidence" value="ECO:0007669"/>
    <property type="project" value="TreeGrafter"/>
</dbReference>
<feature type="region of interest" description="Disordered" evidence="3">
    <location>
        <begin position="182"/>
        <end position="231"/>
    </location>
</feature>
<evidence type="ECO:0000256" key="1">
    <source>
        <dbReference type="ARBA" id="ARBA00022884"/>
    </source>
</evidence>
<dbReference type="InterPro" id="IPR035979">
    <property type="entry name" value="RBD_domain_sf"/>
</dbReference>
<comment type="caution">
    <text evidence="5">The sequence shown here is derived from an EMBL/GenBank/DDBJ whole genome shotgun (WGS) entry which is preliminary data.</text>
</comment>
<feature type="compositionally biased region" description="Basic and acidic residues" evidence="3">
    <location>
        <begin position="44"/>
        <end position="57"/>
    </location>
</feature>
<dbReference type="GO" id="GO:0005730">
    <property type="term" value="C:nucleolus"/>
    <property type="evidence" value="ECO:0007669"/>
    <property type="project" value="TreeGrafter"/>
</dbReference>
<dbReference type="CDD" id="cd12400">
    <property type="entry name" value="RRM_Nop6"/>
    <property type="match status" value="1"/>
</dbReference>
<dbReference type="Pfam" id="PF00076">
    <property type="entry name" value="RRM_1"/>
    <property type="match status" value="1"/>
</dbReference>
<dbReference type="PROSITE" id="PS50102">
    <property type="entry name" value="RRM"/>
    <property type="match status" value="1"/>
</dbReference>
<dbReference type="SMART" id="SM00360">
    <property type="entry name" value="RRM"/>
    <property type="match status" value="1"/>
</dbReference>
<dbReference type="PANTHER" id="PTHR23236:SF51">
    <property type="entry name" value="NUCLEOLAR PROTEIN 6"/>
    <property type="match status" value="1"/>
</dbReference>
<feature type="region of interest" description="Disordered" evidence="3">
    <location>
        <begin position="1"/>
        <end position="104"/>
    </location>
</feature>
<dbReference type="InterPro" id="IPR012677">
    <property type="entry name" value="Nucleotide-bd_a/b_plait_sf"/>
</dbReference>
<proteinExistence type="predicted"/>
<organism evidence="5 6">
    <name type="scientific">Mucor plumbeus</name>
    <dbReference type="NCBI Taxonomy" id="97098"/>
    <lineage>
        <taxon>Eukaryota</taxon>
        <taxon>Fungi</taxon>
        <taxon>Fungi incertae sedis</taxon>
        <taxon>Mucoromycota</taxon>
        <taxon>Mucoromycotina</taxon>
        <taxon>Mucoromycetes</taxon>
        <taxon>Mucorales</taxon>
        <taxon>Mucorineae</taxon>
        <taxon>Mucoraceae</taxon>
        <taxon>Mucor</taxon>
    </lineage>
</organism>
<keyword evidence="1 2" id="KW-0694">RNA-binding</keyword>
<evidence type="ECO:0000259" key="4">
    <source>
        <dbReference type="PROSITE" id="PS50102"/>
    </source>
</evidence>
<name>A0A8H7RCH6_9FUNG</name>
<sequence length="231" mass="25827">MAAEKKLSKREKKADAFKKRAKKPQFSEEMAVPASDEIPENPVIEEKKEEKKTKAEPINDTAAAAAAAPKRKAGESIDVPVEGSTDAPYKKKNRRSKKSSNMEGSRYIVFVGNLPYTTTKEDLEKHFESAGGIKSVRLLTDKATGKPKGFAFMEFENSKDLNKALAFHHTFFKKRQINVELTAGGGGNKSDARKEKLKVKNERLTEERTKKHEEMKGKVAPESSYKIDIPQ</sequence>
<accession>A0A8H7RCH6</accession>
<dbReference type="InterPro" id="IPR000504">
    <property type="entry name" value="RRM_dom"/>
</dbReference>
<gene>
    <name evidence="5" type="ORF">INT46_009630</name>
</gene>
<evidence type="ECO:0000313" key="6">
    <source>
        <dbReference type="Proteomes" id="UP000650833"/>
    </source>
</evidence>
<dbReference type="SUPFAM" id="SSF54928">
    <property type="entry name" value="RNA-binding domain, RBD"/>
    <property type="match status" value="1"/>
</dbReference>
<dbReference type="Proteomes" id="UP000650833">
    <property type="component" value="Unassembled WGS sequence"/>
</dbReference>
<dbReference type="EMBL" id="JAEPRC010000112">
    <property type="protein sequence ID" value="KAG2208429.1"/>
    <property type="molecule type" value="Genomic_DNA"/>
</dbReference>
<evidence type="ECO:0000256" key="2">
    <source>
        <dbReference type="PROSITE-ProRule" id="PRU00176"/>
    </source>
</evidence>
<dbReference type="AlphaFoldDB" id="A0A8H7RCH6"/>
<dbReference type="Gene3D" id="3.30.70.330">
    <property type="match status" value="1"/>
</dbReference>
<dbReference type="GO" id="GO:0042274">
    <property type="term" value="P:ribosomal small subunit biogenesis"/>
    <property type="evidence" value="ECO:0007669"/>
    <property type="project" value="TreeGrafter"/>
</dbReference>
<protein>
    <recommendedName>
        <fullName evidence="4">RRM domain-containing protein</fullName>
    </recommendedName>
</protein>
<reference evidence="5" key="1">
    <citation type="submission" date="2020-12" db="EMBL/GenBank/DDBJ databases">
        <title>Metabolic potential, ecology and presence of endohyphal bacteria is reflected in genomic diversity of Mucoromycotina.</title>
        <authorList>
            <person name="Muszewska A."/>
            <person name="Okrasinska A."/>
            <person name="Steczkiewicz K."/>
            <person name="Drgas O."/>
            <person name="Orlowska M."/>
            <person name="Perlinska-Lenart U."/>
            <person name="Aleksandrzak-Piekarczyk T."/>
            <person name="Szatraj K."/>
            <person name="Zielenkiewicz U."/>
            <person name="Pilsyk S."/>
            <person name="Malc E."/>
            <person name="Mieczkowski P."/>
            <person name="Kruszewska J.S."/>
            <person name="Biernat P."/>
            <person name="Pawlowska J."/>
        </authorList>
    </citation>
    <scope>NUCLEOTIDE SEQUENCE</scope>
    <source>
        <strain evidence="5">CBS 226.32</strain>
    </source>
</reference>